<evidence type="ECO:0000313" key="1">
    <source>
        <dbReference type="EMBL" id="KGN39807.1"/>
    </source>
</evidence>
<keyword evidence="2" id="KW-1185">Reference proteome</keyword>
<dbReference type="AlphaFoldDB" id="A0A0A0JUN6"/>
<organism evidence="1 2">
    <name type="scientific">Knoellia aerolata DSM 18566</name>
    <dbReference type="NCBI Taxonomy" id="1385519"/>
    <lineage>
        <taxon>Bacteria</taxon>
        <taxon>Bacillati</taxon>
        <taxon>Actinomycetota</taxon>
        <taxon>Actinomycetes</taxon>
        <taxon>Micrococcales</taxon>
        <taxon>Intrasporangiaceae</taxon>
        <taxon>Knoellia</taxon>
    </lineage>
</organism>
<evidence type="ECO:0000313" key="2">
    <source>
        <dbReference type="Proteomes" id="UP000030013"/>
    </source>
</evidence>
<name>A0A0A0JUN6_9MICO</name>
<dbReference type="EMBL" id="AVPL01000070">
    <property type="protein sequence ID" value="KGN39807.1"/>
    <property type="molecule type" value="Genomic_DNA"/>
</dbReference>
<proteinExistence type="predicted"/>
<gene>
    <name evidence="1" type="ORF">N801_18925</name>
</gene>
<reference evidence="1 2" key="1">
    <citation type="submission" date="2013-08" db="EMBL/GenBank/DDBJ databases">
        <title>The genome sequence of Knoellia aerolata.</title>
        <authorList>
            <person name="Zhu W."/>
            <person name="Wang G."/>
        </authorList>
    </citation>
    <scope>NUCLEOTIDE SEQUENCE [LARGE SCALE GENOMIC DNA]</scope>
    <source>
        <strain evidence="1 2">DSM 18566</strain>
    </source>
</reference>
<comment type="caution">
    <text evidence="1">The sequence shown here is derived from an EMBL/GenBank/DDBJ whole genome shotgun (WGS) entry which is preliminary data.</text>
</comment>
<protein>
    <submittedName>
        <fullName evidence="1">Uncharacterized protein</fullName>
    </submittedName>
</protein>
<accession>A0A0A0JUN6</accession>
<dbReference type="Proteomes" id="UP000030013">
    <property type="component" value="Unassembled WGS sequence"/>
</dbReference>
<sequence length="81" mass="8756">MTQEIVEALLPFTELLRTKCQSLDLLNCPHLAIGGDSCAHVNKPESSGRAICNFFQLVLTQHQGNVLGEIRPRAPAGGVDD</sequence>